<organism evidence="2">
    <name type="scientific">mine drainage metagenome</name>
    <dbReference type="NCBI Taxonomy" id="410659"/>
    <lineage>
        <taxon>unclassified sequences</taxon>
        <taxon>metagenomes</taxon>
        <taxon>ecological metagenomes</taxon>
    </lineage>
</organism>
<reference evidence="2" key="1">
    <citation type="submission" date="2016-10" db="EMBL/GenBank/DDBJ databases">
        <title>Sequence of Gallionella enrichment culture.</title>
        <authorList>
            <person name="Poehlein A."/>
            <person name="Muehling M."/>
            <person name="Daniel R."/>
        </authorList>
    </citation>
    <scope>NUCLEOTIDE SEQUENCE</scope>
</reference>
<evidence type="ECO:0000313" key="2">
    <source>
        <dbReference type="EMBL" id="OIQ67901.1"/>
    </source>
</evidence>
<feature type="domain" description="KTSC" evidence="1">
    <location>
        <begin position="8"/>
        <end position="65"/>
    </location>
</feature>
<dbReference type="EMBL" id="MLJW01005630">
    <property type="protein sequence ID" value="OIQ67901.1"/>
    <property type="molecule type" value="Genomic_DNA"/>
</dbReference>
<proteinExistence type="predicted"/>
<sequence>MIWIETPDSSNLSRFGYNKDTHVLTVEFKNGGRYNYFDVPEAVFEQMKAAPSKGQFLAKSIKSNYRYARV</sequence>
<evidence type="ECO:0000259" key="1">
    <source>
        <dbReference type="Pfam" id="PF13619"/>
    </source>
</evidence>
<comment type="caution">
    <text evidence="2">The sequence shown here is derived from an EMBL/GenBank/DDBJ whole genome shotgun (WGS) entry which is preliminary data.</text>
</comment>
<dbReference type="Pfam" id="PF13619">
    <property type="entry name" value="KTSC"/>
    <property type="match status" value="1"/>
</dbReference>
<gene>
    <name evidence="2" type="ORF">GALL_505160</name>
</gene>
<dbReference type="AlphaFoldDB" id="A0A1J5PWD2"/>
<protein>
    <recommendedName>
        <fullName evidence="1">KTSC domain-containing protein</fullName>
    </recommendedName>
</protein>
<accession>A0A1J5PWD2</accession>
<dbReference type="InterPro" id="IPR025309">
    <property type="entry name" value="KTSC_dom"/>
</dbReference>
<name>A0A1J5PWD2_9ZZZZ</name>